<accession>A0A520XGC7</accession>
<comment type="caution">
    <text evidence="1">The sequence shown here is derived from an EMBL/GenBank/DDBJ whole genome shotgun (WGS) entry which is preliminary data.</text>
</comment>
<dbReference type="Proteomes" id="UP000322454">
    <property type="component" value="Unassembled WGS sequence"/>
</dbReference>
<dbReference type="EMBL" id="SHMQ01000002">
    <property type="protein sequence ID" value="RZV40166.1"/>
    <property type="molecule type" value="Genomic_DNA"/>
</dbReference>
<organism evidence="1 2">
    <name type="scientific">Candidatus Acidulodesulfobacterium acidiphilum</name>
    <dbReference type="NCBI Taxonomy" id="2597224"/>
    <lineage>
        <taxon>Bacteria</taxon>
        <taxon>Deltaproteobacteria</taxon>
        <taxon>Candidatus Acidulodesulfobacterales</taxon>
        <taxon>Candidatus Acidulodesulfobacterium</taxon>
    </lineage>
</organism>
<evidence type="ECO:0000313" key="1">
    <source>
        <dbReference type="EMBL" id="RZV40166.1"/>
    </source>
</evidence>
<evidence type="ECO:0000313" key="2">
    <source>
        <dbReference type="Proteomes" id="UP000322454"/>
    </source>
</evidence>
<gene>
    <name evidence="1" type="ORF">EVJ48_01365</name>
</gene>
<protein>
    <submittedName>
        <fullName evidence="1">Uncharacterized protein</fullName>
    </submittedName>
</protein>
<name>A0A520XGC7_9DELT</name>
<dbReference type="AlphaFoldDB" id="A0A520XGC7"/>
<proteinExistence type="predicted"/>
<sequence>MKIKVTLSNNLSGFDSRDIRNFIGSIADEKDKDFVMYHGKGLSPVIYSKPYRNIFEITFAKSDKESIDVIGDLANKLNSGNFVCYGEKINKVDVSYDNYLSFADKKEMVFYKSRTPFVLGVNNTEYKILFNVSQKSDKTDFIKYLKRRIIDSVIFQAKEYLNSELPFDLLDKIEIYFQNQNNQFVFKNIKYKDKILPVMYLSFISNYRLPEFLGYKMGLGFGQISNVI</sequence>
<reference evidence="1 2" key="1">
    <citation type="submission" date="2019-01" db="EMBL/GenBank/DDBJ databases">
        <title>Insights into ecological role of a new deltaproteobacterial order Candidatus Sinidesulfobacterales (Sva0485) by metagenomics and metatranscriptomics.</title>
        <authorList>
            <person name="Tan S."/>
            <person name="Liu J."/>
            <person name="Fang Y."/>
            <person name="Hedlund B."/>
            <person name="Lian Z.-H."/>
            <person name="Huang L.-Y."/>
            <person name="Li J.-T."/>
            <person name="Huang L.-N."/>
            <person name="Li W.-J."/>
            <person name="Jiang H.-C."/>
            <person name="Dong H.-L."/>
            <person name="Shu W.-S."/>
        </authorList>
    </citation>
    <scope>NUCLEOTIDE SEQUENCE [LARGE SCALE GENOMIC DNA]</scope>
    <source>
        <strain evidence="1">AP4</strain>
    </source>
</reference>